<gene>
    <name evidence="1" type="ORF">BK699_30205</name>
</gene>
<evidence type="ECO:0000313" key="1">
    <source>
        <dbReference type="EMBL" id="OTW44678.1"/>
    </source>
</evidence>
<dbReference type="EMBL" id="NFCF01000110">
    <property type="protein sequence ID" value="OTW44678.1"/>
    <property type="molecule type" value="Genomic_DNA"/>
</dbReference>
<proteinExistence type="predicted"/>
<evidence type="ECO:0000313" key="2">
    <source>
        <dbReference type="Proteomes" id="UP000195152"/>
    </source>
</evidence>
<organism evidence="1 2">
    <name type="scientific">Bacillus thuringiensis serovar mexicanensis</name>
    <dbReference type="NCBI Taxonomy" id="180868"/>
    <lineage>
        <taxon>Bacteria</taxon>
        <taxon>Bacillati</taxon>
        <taxon>Bacillota</taxon>
        <taxon>Bacilli</taxon>
        <taxon>Bacillales</taxon>
        <taxon>Bacillaceae</taxon>
        <taxon>Bacillus</taxon>
        <taxon>Bacillus cereus group</taxon>
    </lineage>
</organism>
<dbReference type="Gene3D" id="2.40.128.660">
    <property type="entry name" value="Uncharacterised protein PF15525, DUF4652"/>
    <property type="match status" value="1"/>
</dbReference>
<dbReference type="SUPFAM" id="SSF69304">
    <property type="entry name" value="Tricorn protease N-terminal domain"/>
    <property type="match status" value="1"/>
</dbReference>
<reference evidence="1 2" key="1">
    <citation type="submission" date="2016-10" db="EMBL/GenBank/DDBJ databases">
        <title>Comparative genomics of Bacillus thuringiensis reveals a path to pathogens against multiple invertebrate hosts.</title>
        <authorList>
            <person name="Zheng J."/>
            <person name="Gao Q."/>
            <person name="Liu H."/>
            <person name="Peng D."/>
            <person name="Ruan L."/>
            <person name="Sun M."/>
        </authorList>
    </citation>
    <scope>NUCLEOTIDE SEQUENCE [LARGE SCALE GENOMIC DNA]</scope>
    <source>
        <strain evidence="1">BGSC 4AC1</strain>
    </source>
</reference>
<dbReference type="AlphaFoldDB" id="A0A242W1J2"/>
<accession>A0A242W1J2</accession>
<dbReference type="Proteomes" id="UP000195152">
    <property type="component" value="Unassembled WGS sequence"/>
</dbReference>
<dbReference type="RefSeq" id="WP_000284359.1">
    <property type="nucleotide sequence ID" value="NZ_NFCF01000110.1"/>
</dbReference>
<comment type="caution">
    <text evidence="1">The sequence shown here is derived from an EMBL/GenBank/DDBJ whole genome shotgun (WGS) entry which is preliminary data.</text>
</comment>
<name>A0A242W1J2_BACTU</name>
<sequence>MYQINYRRWDNRIELVSDEGERKFLTHSISSRPLISPNKSQALYLSPYEWETYPNLYLMNLNTGENISLITSTDKQSVPKDTVWITDTCIAIIIGPIFDQMNDGGNVFILDLITRNLKQITEWDYQIQAIKLKYYQGNLELDCYEYVNGLKNKCVEFKKKIAINLYIN</sequence>
<protein>
    <submittedName>
        <fullName evidence="1">Uncharacterized protein</fullName>
    </submittedName>
</protein>